<sequence length="169" mass="20270">MFCKLYGLWYIRCKDYRRYVVGNCVDNRLNRIYWAMKGRCEYPKNVRYSRYGGRGISVEFQSYREFREWAYQNGYSPTLTIDRIDKDKNYSPENCRWITHYENTQLGSLKYWYQIDRVDGSIGYVTNNLTEFCREHSLTQSALSRVGKTYRGKTTKQHKGFTCQILSDV</sequence>
<dbReference type="EMBL" id="HQ641346">
    <property type="protein sequence ID" value="ADX87800.1"/>
    <property type="molecule type" value="Genomic_DNA"/>
</dbReference>
<evidence type="ECO:0000313" key="2">
    <source>
        <dbReference type="Proteomes" id="UP000007501"/>
    </source>
</evidence>
<gene>
    <name evidence="1" type="ORF">TU12-16_00230</name>
</gene>
<evidence type="ECO:0000313" key="1">
    <source>
        <dbReference type="EMBL" id="ADX87800.1"/>
    </source>
</evidence>
<protein>
    <submittedName>
        <fullName evidence="1">Uncharacterized protein</fullName>
    </submittedName>
</protein>
<dbReference type="Proteomes" id="UP000007501">
    <property type="component" value="Segment"/>
</dbReference>
<organism evidence="1 2">
    <name type="scientific">Vibrio phage ICP2_2006_A</name>
    <dbReference type="NCBI Taxonomy" id="979534"/>
    <lineage>
        <taxon>Viruses</taxon>
        <taxon>Duplodnaviria</taxon>
        <taxon>Heunggongvirae</taxon>
        <taxon>Uroviricota</taxon>
        <taxon>Caudoviricetes</taxon>
        <taxon>Zobellviridae</taxon>
        <taxon>Icepovirus</taxon>
        <taxon>Icepovirus bengalense</taxon>
    </lineage>
</organism>
<name>F1D106_9CAUD</name>
<proteinExistence type="predicted"/>
<accession>F1D106</accession>
<dbReference type="InterPro" id="IPR036388">
    <property type="entry name" value="WH-like_DNA-bd_sf"/>
</dbReference>
<dbReference type="Gene3D" id="1.10.10.10">
    <property type="entry name" value="Winged helix-like DNA-binding domain superfamily/Winged helix DNA-binding domain"/>
    <property type="match status" value="1"/>
</dbReference>
<reference evidence="1 2" key="1">
    <citation type="journal article" date="2011" name="MBio">
        <title>Evidence of a dominant lineage of Vibrio cholerae-specific lytic bacteriophages shed by cholera patients over a 10-year period in Dhaka, Bangladesh.</title>
        <authorList>
            <person name="Seed K.D."/>
            <person name="Bodi K.L."/>
            <person name="Kropinski A.M."/>
            <person name="Ackermann H.W."/>
            <person name="Calderwood S.B."/>
            <person name="Qadri F."/>
            <person name="Camilli A."/>
        </authorList>
    </citation>
    <scope>NUCLEOTIDE SEQUENCE [LARGE SCALE GENOMIC DNA]</scope>
</reference>